<dbReference type="AlphaFoldDB" id="A0AAE0FSS5"/>
<dbReference type="InterPro" id="IPR006145">
    <property type="entry name" value="PsdUridine_synth_RsuA/RluA"/>
</dbReference>
<keyword evidence="4" id="KW-1185">Reference proteome</keyword>
<organism evidence="3 4">
    <name type="scientific">Cymbomonas tetramitiformis</name>
    <dbReference type="NCBI Taxonomy" id="36881"/>
    <lineage>
        <taxon>Eukaryota</taxon>
        <taxon>Viridiplantae</taxon>
        <taxon>Chlorophyta</taxon>
        <taxon>Pyramimonadophyceae</taxon>
        <taxon>Pyramimonadales</taxon>
        <taxon>Pyramimonadaceae</taxon>
        <taxon>Cymbomonas</taxon>
    </lineage>
</organism>
<accession>A0AAE0FSS5</accession>
<comment type="caution">
    <text evidence="3">The sequence shown here is derived from an EMBL/GenBank/DDBJ whole genome shotgun (WGS) entry which is preliminary data.</text>
</comment>
<dbReference type="PANTHER" id="PTHR21600">
    <property type="entry name" value="MITOCHONDRIAL RNA PSEUDOURIDINE SYNTHASE"/>
    <property type="match status" value="1"/>
</dbReference>
<reference evidence="3 4" key="1">
    <citation type="journal article" date="2015" name="Genome Biol. Evol.">
        <title>Comparative Genomics of a Bacterivorous Green Alga Reveals Evolutionary Causalities and Consequences of Phago-Mixotrophic Mode of Nutrition.</title>
        <authorList>
            <person name="Burns J.A."/>
            <person name="Paasch A."/>
            <person name="Narechania A."/>
            <person name="Kim E."/>
        </authorList>
    </citation>
    <scope>NUCLEOTIDE SEQUENCE [LARGE SCALE GENOMIC DNA]</scope>
    <source>
        <strain evidence="3 4">PLY_AMNH</strain>
    </source>
</reference>
<name>A0AAE0FSS5_9CHLO</name>
<dbReference type="Pfam" id="PF00849">
    <property type="entry name" value="PseudoU_synth_2"/>
    <property type="match status" value="1"/>
</dbReference>
<sequence length="455" mass="49460">MATAFAAGMLIRRRSRRPQAGILPVEPQEGTPCPSGAGKDNQRVLEKSDIAVMVKGPPRYLVVNGLRYVEPYLHTFHLSVAAKHVGASSTLGELLPSLIHEGEDGAKGSPRYWASEVDAGRLHVAQASARGEDLAAAPRDAALRALQAIAVPGTSVRVTRHVHENVISAKVPAVLYEDAVFFVVDKPGGLPCHAGVGPGLEGENNGVALLRRLLRCPASTCPVNRLDKPVSGVWILAKTGKLAGRARAALAQPGSQKTYLARVDGEFRHLDELLVEQPLCRDSLPPASIARVISTGKASTTRFKRLGYDPKSNTSLLRCRLQHGRFHQIRAHLKWLGHPVANDALYGGSHRGQGGGTPIYADDNAGSLKELSQCTFLPWCDRCHWTASLLRDPNLDSWDLQPPAGEAIWLHAAKYELQAFGRHHVFQSGVPPWVLAFVQHMSPEEQKRFEEDFGS</sequence>
<feature type="domain" description="Pseudouridine synthase RsuA/RluA-like" evidence="2">
    <location>
        <begin position="181"/>
        <end position="334"/>
    </location>
</feature>
<evidence type="ECO:0000256" key="1">
    <source>
        <dbReference type="SAM" id="MobiDB-lite"/>
    </source>
</evidence>
<evidence type="ECO:0000313" key="3">
    <source>
        <dbReference type="EMBL" id="KAK3264576.1"/>
    </source>
</evidence>
<gene>
    <name evidence="3" type="ORF">CYMTET_26694</name>
</gene>
<feature type="region of interest" description="Disordered" evidence="1">
    <location>
        <begin position="18"/>
        <end position="40"/>
    </location>
</feature>
<dbReference type="InterPro" id="IPR050188">
    <property type="entry name" value="RluA_PseudoU_synthase"/>
</dbReference>
<dbReference type="EMBL" id="LGRX02014463">
    <property type="protein sequence ID" value="KAK3264576.1"/>
    <property type="molecule type" value="Genomic_DNA"/>
</dbReference>
<dbReference type="InterPro" id="IPR020103">
    <property type="entry name" value="PsdUridine_synth_cat_dom_sf"/>
</dbReference>
<dbReference type="PANTHER" id="PTHR21600:SF40">
    <property type="entry name" value="PSEUDOURIDYLATE SYNTHASE RPUSD2"/>
    <property type="match status" value="1"/>
</dbReference>
<evidence type="ECO:0000313" key="4">
    <source>
        <dbReference type="Proteomes" id="UP001190700"/>
    </source>
</evidence>
<proteinExistence type="predicted"/>
<dbReference type="Proteomes" id="UP001190700">
    <property type="component" value="Unassembled WGS sequence"/>
</dbReference>
<dbReference type="GO" id="GO:0003723">
    <property type="term" value="F:RNA binding"/>
    <property type="evidence" value="ECO:0007669"/>
    <property type="project" value="InterPro"/>
</dbReference>
<dbReference type="GO" id="GO:0000455">
    <property type="term" value="P:enzyme-directed rRNA pseudouridine synthesis"/>
    <property type="evidence" value="ECO:0007669"/>
    <property type="project" value="TreeGrafter"/>
</dbReference>
<protein>
    <recommendedName>
        <fullName evidence="2">Pseudouridine synthase RsuA/RluA-like domain-containing protein</fullName>
    </recommendedName>
</protein>
<dbReference type="Gene3D" id="3.30.2350.10">
    <property type="entry name" value="Pseudouridine synthase"/>
    <property type="match status" value="1"/>
</dbReference>
<dbReference type="SUPFAM" id="SSF55120">
    <property type="entry name" value="Pseudouridine synthase"/>
    <property type="match status" value="1"/>
</dbReference>
<dbReference type="GO" id="GO:0009982">
    <property type="term" value="F:pseudouridine synthase activity"/>
    <property type="evidence" value="ECO:0007669"/>
    <property type="project" value="InterPro"/>
</dbReference>
<evidence type="ECO:0000259" key="2">
    <source>
        <dbReference type="Pfam" id="PF00849"/>
    </source>
</evidence>